<evidence type="ECO:0000256" key="1">
    <source>
        <dbReference type="SAM" id="MobiDB-lite"/>
    </source>
</evidence>
<dbReference type="EMBL" id="JACHLN010000003">
    <property type="protein sequence ID" value="MBB4840257.1"/>
    <property type="molecule type" value="Genomic_DNA"/>
</dbReference>
<dbReference type="Proteomes" id="UP000575241">
    <property type="component" value="Unassembled WGS sequence"/>
</dbReference>
<proteinExistence type="predicted"/>
<sequence>MPPSTSEPTRRSAARSETGRPNSETSPSLGRISPSAMRIVVLLPAPFGPRKP</sequence>
<protein>
    <submittedName>
        <fullName evidence="2">Uncharacterized protein</fullName>
    </submittedName>
</protein>
<gene>
    <name evidence="2" type="ORF">HNP52_003349</name>
</gene>
<name>A0A7W7NTR7_9SPHN</name>
<reference evidence="2 3" key="1">
    <citation type="submission" date="2020-08" db="EMBL/GenBank/DDBJ databases">
        <title>Functional genomics of gut bacteria from endangered species of beetles.</title>
        <authorList>
            <person name="Carlos-Shanley C."/>
        </authorList>
    </citation>
    <scope>NUCLEOTIDE SEQUENCE [LARGE SCALE GENOMIC DNA]</scope>
    <source>
        <strain evidence="2 3">S00224</strain>
    </source>
</reference>
<organism evidence="2 3">
    <name type="scientific">Sphingomonas kyeonggiensis</name>
    <dbReference type="NCBI Taxonomy" id="1268553"/>
    <lineage>
        <taxon>Bacteria</taxon>
        <taxon>Pseudomonadati</taxon>
        <taxon>Pseudomonadota</taxon>
        <taxon>Alphaproteobacteria</taxon>
        <taxon>Sphingomonadales</taxon>
        <taxon>Sphingomonadaceae</taxon>
        <taxon>Sphingomonas</taxon>
    </lineage>
</organism>
<evidence type="ECO:0000313" key="2">
    <source>
        <dbReference type="EMBL" id="MBB4840257.1"/>
    </source>
</evidence>
<dbReference type="AlphaFoldDB" id="A0A7W7NTR7"/>
<keyword evidence="3" id="KW-1185">Reference proteome</keyword>
<accession>A0A7W7NTR7</accession>
<dbReference type="AntiFam" id="ANF00112">
    <property type="entry name" value="Shadow ORF (opposite phnC)"/>
</dbReference>
<comment type="caution">
    <text evidence="2">The sequence shown here is derived from an EMBL/GenBank/DDBJ whole genome shotgun (WGS) entry which is preliminary data.</text>
</comment>
<feature type="region of interest" description="Disordered" evidence="1">
    <location>
        <begin position="1"/>
        <end position="34"/>
    </location>
</feature>
<evidence type="ECO:0000313" key="3">
    <source>
        <dbReference type="Proteomes" id="UP000575241"/>
    </source>
</evidence>
<feature type="compositionally biased region" description="Polar residues" evidence="1">
    <location>
        <begin position="19"/>
        <end position="28"/>
    </location>
</feature>